<evidence type="ECO:0000256" key="1">
    <source>
        <dbReference type="ARBA" id="ARBA00022679"/>
    </source>
</evidence>
<evidence type="ECO:0000313" key="3">
    <source>
        <dbReference type="EMBL" id="GAK52122.1"/>
    </source>
</evidence>
<dbReference type="Gene3D" id="3.40.50.2000">
    <property type="entry name" value="Glycogen Phosphorylase B"/>
    <property type="match status" value="1"/>
</dbReference>
<name>A0A081BP06_9BACT</name>
<keyword evidence="4" id="KW-1185">Reference proteome</keyword>
<reference evidence="3" key="1">
    <citation type="journal article" date="2015" name="PeerJ">
        <title>First genomic representation of candidate bacterial phylum KSB3 points to enhanced environmental sensing as a trigger of wastewater bulking.</title>
        <authorList>
            <person name="Sekiguchi Y."/>
            <person name="Ohashi A."/>
            <person name="Parks D.H."/>
            <person name="Yamauchi T."/>
            <person name="Tyson G.W."/>
            <person name="Hugenholtz P."/>
        </authorList>
    </citation>
    <scope>NUCLEOTIDE SEQUENCE [LARGE SCALE GENOMIC DNA]</scope>
</reference>
<evidence type="ECO:0000313" key="4">
    <source>
        <dbReference type="Proteomes" id="UP000030700"/>
    </source>
</evidence>
<feature type="domain" description="Glycosyl transferase family 1" evidence="2">
    <location>
        <begin position="217"/>
        <end position="363"/>
    </location>
</feature>
<keyword evidence="1 3" id="KW-0808">Transferase</keyword>
<organism evidence="3">
    <name type="scientific">Candidatus Moduliflexus flocculans</name>
    <dbReference type="NCBI Taxonomy" id="1499966"/>
    <lineage>
        <taxon>Bacteria</taxon>
        <taxon>Candidatus Moduliflexota</taxon>
        <taxon>Candidatus Moduliflexia</taxon>
        <taxon>Candidatus Moduliflexales</taxon>
        <taxon>Candidatus Moduliflexaceae</taxon>
    </lineage>
</organism>
<proteinExistence type="predicted"/>
<sequence>MRLAFVVQRYGEEVNGGAEALCRWVAERMRKYVAVEVLTTCALDYLTWANHFPAGEIVINGVTVRRFPVDVPRDMDTFNLFARKLFANERRTLLDEIEWLRLQGPLSSPLLTYIKEHEHQYDLFVFVTYSYLTTYLGVQLVPQKSVLIPAAHDEPHFAFSAFQPIFHLPRGIIYCTHEERRFVQAQRQNQRVPSCVAGVGVEEPEHAQAEPLEAFPSPYLLYVGRVDVMKGCRELLTYFLRYIKQRNSNAHLVLLGKQAMDIPAHPQIHAPGFVSATQKDDAIKHAAVVINPSEYESLSIVLLEAWQAGVPVIANGRSNVLAEHCLTSNGGLYYTNYDEFALGLDLLLSNPALCETLGRQGKQYVAERYSWDVVEKTYVDFMTGILA</sequence>
<dbReference type="EMBL" id="DF820458">
    <property type="protein sequence ID" value="GAK52122.1"/>
    <property type="molecule type" value="Genomic_DNA"/>
</dbReference>
<dbReference type="SUPFAM" id="SSF53756">
    <property type="entry name" value="UDP-Glycosyltransferase/glycogen phosphorylase"/>
    <property type="match status" value="1"/>
</dbReference>
<evidence type="ECO:0000259" key="2">
    <source>
        <dbReference type="Pfam" id="PF00534"/>
    </source>
</evidence>
<dbReference type="InterPro" id="IPR001296">
    <property type="entry name" value="Glyco_trans_1"/>
</dbReference>
<dbReference type="GO" id="GO:0016757">
    <property type="term" value="F:glycosyltransferase activity"/>
    <property type="evidence" value="ECO:0007669"/>
    <property type="project" value="InterPro"/>
</dbReference>
<dbReference type="AlphaFoldDB" id="A0A081BP06"/>
<dbReference type="PANTHER" id="PTHR46401">
    <property type="entry name" value="GLYCOSYLTRANSFERASE WBBK-RELATED"/>
    <property type="match status" value="1"/>
</dbReference>
<accession>A0A081BP06</accession>
<dbReference type="CDD" id="cd03801">
    <property type="entry name" value="GT4_PimA-like"/>
    <property type="match status" value="1"/>
</dbReference>
<protein>
    <submittedName>
        <fullName evidence="3">Hexosyltransferase</fullName>
    </submittedName>
</protein>
<dbReference type="STRING" id="1499966.U14_03372"/>
<dbReference type="Pfam" id="PF00534">
    <property type="entry name" value="Glycos_transf_1"/>
    <property type="match status" value="1"/>
</dbReference>
<dbReference type="PANTHER" id="PTHR46401:SF2">
    <property type="entry name" value="GLYCOSYLTRANSFERASE WBBK-RELATED"/>
    <property type="match status" value="1"/>
</dbReference>
<gene>
    <name evidence="3" type="ORF">U14_03372</name>
</gene>
<dbReference type="Proteomes" id="UP000030700">
    <property type="component" value="Unassembled WGS sequence"/>
</dbReference>
<dbReference type="HOGENOM" id="CLU_031620_0_0_0"/>